<reference evidence="1" key="1">
    <citation type="journal article" date="2015" name="Nature">
        <title>Complex archaea that bridge the gap between prokaryotes and eukaryotes.</title>
        <authorList>
            <person name="Spang A."/>
            <person name="Saw J.H."/>
            <person name="Jorgensen S.L."/>
            <person name="Zaremba-Niedzwiedzka K."/>
            <person name="Martijn J."/>
            <person name="Lind A.E."/>
            <person name="van Eijk R."/>
            <person name="Schleper C."/>
            <person name="Guy L."/>
            <person name="Ettema T.J."/>
        </authorList>
    </citation>
    <scope>NUCLEOTIDE SEQUENCE</scope>
</reference>
<evidence type="ECO:0000313" key="1">
    <source>
        <dbReference type="EMBL" id="KKN08738.1"/>
    </source>
</evidence>
<proteinExistence type="predicted"/>
<gene>
    <name evidence="1" type="ORF">LCGC14_1053550</name>
</gene>
<feature type="non-terminal residue" evidence="1">
    <location>
        <position position="209"/>
    </location>
</feature>
<comment type="caution">
    <text evidence="1">The sequence shown here is derived from an EMBL/GenBank/DDBJ whole genome shotgun (WGS) entry which is preliminary data.</text>
</comment>
<dbReference type="EMBL" id="LAZR01004421">
    <property type="protein sequence ID" value="KKN08738.1"/>
    <property type="molecule type" value="Genomic_DNA"/>
</dbReference>
<name>A0A0F9QU45_9ZZZZ</name>
<dbReference type="AlphaFoldDB" id="A0A0F9QU45"/>
<sequence length="209" mass="24782">MDVRNKIYFPSDLANKFNVSTKTIHRWRKNGLLTGQTFLHNKRTRIGFSQSSVNKFIVEHPELATRYKCLTWLSDEEEQFIIKRAGEVINEDQTQSVNKVARKIYNECGRSAETIRVLIKDEHTYNQPKPEIEQSIEFVDSPEFYKENAEHILEDDNLFRKMNYLRFKANRNSELTQSLLKQAIQIRNQIVEENLPLVKYCLKYIKYST</sequence>
<evidence type="ECO:0008006" key="2">
    <source>
        <dbReference type="Google" id="ProtNLM"/>
    </source>
</evidence>
<dbReference type="SUPFAM" id="SSF46955">
    <property type="entry name" value="Putative DNA-binding domain"/>
    <property type="match status" value="1"/>
</dbReference>
<organism evidence="1">
    <name type="scientific">marine sediment metagenome</name>
    <dbReference type="NCBI Taxonomy" id="412755"/>
    <lineage>
        <taxon>unclassified sequences</taxon>
        <taxon>metagenomes</taxon>
        <taxon>ecological metagenomes</taxon>
    </lineage>
</organism>
<accession>A0A0F9QU45</accession>
<dbReference type="InterPro" id="IPR009061">
    <property type="entry name" value="DNA-bd_dom_put_sf"/>
</dbReference>
<protein>
    <recommendedName>
        <fullName evidence="2">Helix-turn-helix domain-containing protein</fullName>
    </recommendedName>
</protein>